<dbReference type="SUPFAM" id="SSF160719">
    <property type="entry name" value="gpW/gp25-like"/>
    <property type="match status" value="1"/>
</dbReference>
<organism evidence="2 3">
    <name type="scientific">Ruminiclostridium herbifermentans</name>
    <dbReference type="NCBI Taxonomy" id="2488810"/>
    <lineage>
        <taxon>Bacteria</taxon>
        <taxon>Bacillati</taxon>
        <taxon>Bacillota</taxon>
        <taxon>Clostridia</taxon>
        <taxon>Eubacteriales</taxon>
        <taxon>Oscillospiraceae</taxon>
        <taxon>Ruminiclostridium</taxon>
    </lineage>
</organism>
<accession>A0A4U7JJ55</accession>
<dbReference type="InterPro" id="IPR007048">
    <property type="entry name" value="IraD/Gp25-like"/>
</dbReference>
<dbReference type="Pfam" id="PF04965">
    <property type="entry name" value="GPW_gp25"/>
    <property type="match status" value="1"/>
</dbReference>
<name>A0A4U7JJ55_9FIRM</name>
<dbReference type="Gene3D" id="3.10.450.40">
    <property type="match status" value="1"/>
</dbReference>
<evidence type="ECO:0000259" key="1">
    <source>
        <dbReference type="Pfam" id="PF04965"/>
    </source>
</evidence>
<proteinExistence type="predicted"/>
<protein>
    <submittedName>
        <fullName evidence="2">GPW/gp25 family protein</fullName>
    </submittedName>
</protein>
<feature type="domain" description="IraD/Gp25-like" evidence="1">
    <location>
        <begin position="26"/>
        <end position="116"/>
    </location>
</feature>
<sequence>MDSYLGRGWKFPIQVNPNTGRILMSENEQDISEAITIILQTSKGERVMKSDFGCGLRRFVFDLTDEVTMRKIEEDIREAIMIWEPRVGDVDIKAHKDTEIPGKINIDINYTVRSTNNRYNMVYPFYLEEGSR</sequence>
<keyword evidence="3" id="KW-1185">Reference proteome</keyword>
<evidence type="ECO:0000313" key="2">
    <source>
        <dbReference type="EMBL" id="QNU66043.1"/>
    </source>
</evidence>
<dbReference type="RefSeq" id="WP_137696791.1">
    <property type="nucleotide sequence ID" value="NZ_CP061336.1"/>
</dbReference>
<reference evidence="2 3" key="1">
    <citation type="submission" date="2020-09" db="EMBL/GenBank/DDBJ databases">
        <title>Characterization and genome sequencing of Ruminiclostridium sp. nov. MA18.</title>
        <authorList>
            <person name="Rettenmaier R."/>
            <person name="Kowollik M.-L."/>
            <person name="Liebl W."/>
            <person name="Zverlov V."/>
        </authorList>
    </citation>
    <scope>NUCLEOTIDE SEQUENCE [LARGE SCALE GENOMIC DNA]</scope>
    <source>
        <strain evidence="2 3">MA18</strain>
    </source>
</reference>
<gene>
    <name evidence="2" type="ORF">EHE19_014290</name>
</gene>
<dbReference type="KEGG" id="rher:EHE19_014290"/>
<dbReference type="EMBL" id="CP061336">
    <property type="protein sequence ID" value="QNU66043.1"/>
    <property type="molecule type" value="Genomic_DNA"/>
</dbReference>
<dbReference type="Proteomes" id="UP000306409">
    <property type="component" value="Chromosome"/>
</dbReference>
<dbReference type="AlphaFoldDB" id="A0A4U7JJ55"/>
<dbReference type="OrthoDB" id="9802846at2"/>
<evidence type="ECO:0000313" key="3">
    <source>
        <dbReference type="Proteomes" id="UP000306409"/>
    </source>
</evidence>